<dbReference type="Proteomes" id="UP000103309">
    <property type="component" value="Segment"/>
</dbReference>
<organism evidence="1 2">
    <name type="scientific">Orf virus</name>
    <name type="common">ORFV</name>
    <dbReference type="NCBI Taxonomy" id="10258"/>
    <lineage>
        <taxon>Viruses</taxon>
        <taxon>Varidnaviria</taxon>
        <taxon>Bamfordvirae</taxon>
        <taxon>Nucleocytoviricota</taxon>
        <taxon>Pokkesviricetes</taxon>
        <taxon>Chitovirales</taxon>
        <taxon>Poxviridae</taxon>
        <taxon>Chordopoxvirinae</taxon>
        <taxon>Parapoxvirus</taxon>
        <taxon>Parapoxvirus orf</taxon>
    </lineage>
</organism>
<accession>F1AWY6</accession>
<organismHost>
    <name type="scientific">Capra hircus</name>
    <name type="common">Goat</name>
    <dbReference type="NCBI Taxonomy" id="9925"/>
</organismHost>
<organismHost>
    <name type="scientific">Ovis aries</name>
    <name type="common">Sheep</name>
    <dbReference type="NCBI Taxonomy" id="9940"/>
</organismHost>
<organismHost>
    <name type="scientific">Homo sapiens</name>
    <name type="common">Human</name>
    <dbReference type="NCBI Taxonomy" id="9606"/>
</organismHost>
<reference evidence="1 2" key="1">
    <citation type="submission" date="2010-04" db="EMBL/GenBank/DDBJ databases">
        <title>Novel immune-modulators identified by a rapid, functional screen of the Parapox virus genome.</title>
        <authorList>
            <person name="McGuire M.J."/>
            <person name="Sykes K.F."/>
            <person name="Johnston S.A."/>
        </authorList>
    </citation>
    <scope>NUCLEOTIDE SEQUENCE [LARGE SCALE GENOMIC DNA]</scope>
    <source>
        <strain evidence="1">D1701</strain>
    </source>
</reference>
<protein>
    <submittedName>
        <fullName evidence="1">PP160</fullName>
    </submittedName>
</protein>
<proteinExistence type="predicted"/>
<evidence type="ECO:0000313" key="2">
    <source>
        <dbReference type="Proteomes" id="UP000103309"/>
    </source>
</evidence>
<name>F1AWY6_ORFV</name>
<evidence type="ECO:0000313" key="1">
    <source>
        <dbReference type="EMBL" id="ADY76922.1"/>
    </source>
</evidence>
<sequence>MVQKGTSPDSEHSRISVSTRSCTFMEGAVVPVASIATDTTLATNSRILLMRRSTVTRKKTAASRYSATQLTAMSACACLVVSTCASGTKSEIFRCESRTSALVSLTPSQEMFAKMSFS</sequence>
<dbReference type="EMBL" id="HM133903">
    <property type="protein sequence ID" value="ADY76922.1"/>
    <property type="molecule type" value="Genomic_DNA"/>
</dbReference>